<dbReference type="Pfam" id="PF01778">
    <property type="entry name" value="Ribosomal_L28e"/>
    <property type="match status" value="1"/>
</dbReference>
<evidence type="ECO:0000256" key="1">
    <source>
        <dbReference type="ARBA" id="ARBA00007926"/>
    </source>
</evidence>
<dbReference type="GO" id="GO:0003735">
    <property type="term" value="F:structural constituent of ribosome"/>
    <property type="evidence" value="ECO:0007669"/>
    <property type="project" value="InterPro"/>
</dbReference>
<comment type="similarity">
    <text evidence="1">Belongs to the eukaryotic ribosomal protein eL28 family.</text>
</comment>
<name>A0A1X7TDK5_AMPQE</name>
<dbReference type="KEGG" id="aqu:100631506"/>
<evidence type="ECO:0000313" key="8">
    <source>
        <dbReference type="Proteomes" id="UP000007879"/>
    </source>
</evidence>
<dbReference type="AlphaFoldDB" id="A0A1X7TDK5"/>
<evidence type="ECO:0000259" key="6">
    <source>
        <dbReference type="Pfam" id="PF01778"/>
    </source>
</evidence>
<dbReference type="STRING" id="400682.A0A1X7TDK5"/>
<reference evidence="7" key="2">
    <citation type="submission" date="2017-05" db="UniProtKB">
        <authorList>
            <consortium name="EnsemblMetazoa"/>
        </authorList>
    </citation>
    <scope>IDENTIFICATION</scope>
</reference>
<dbReference type="Gene3D" id="3.30.390.110">
    <property type="match status" value="1"/>
</dbReference>
<evidence type="ECO:0000256" key="3">
    <source>
        <dbReference type="ARBA" id="ARBA00023274"/>
    </source>
</evidence>
<evidence type="ECO:0000313" key="7">
    <source>
        <dbReference type="EnsemblMetazoa" id="Aqu2.1.12657_001"/>
    </source>
</evidence>
<dbReference type="GO" id="GO:0006412">
    <property type="term" value="P:translation"/>
    <property type="evidence" value="ECO:0007669"/>
    <property type="project" value="InterPro"/>
</dbReference>
<accession>A0A1X7TDK5</accession>
<keyword evidence="2" id="KW-0689">Ribosomal protein</keyword>
<evidence type="ECO:0000256" key="4">
    <source>
        <dbReference type="ARBA" id="ARBA00035223"/>
    </source>
</evidence>
<dbReference type="eggNOG" id="KOG3412">
    <property type="taxonomic scope" value="Eukaryota"/>
</dbReference>
<keyword evidence="8" id="KW-1185">Reference proteome</keyword>
<dbReference type="OrthoDB" id="338850at2759"/>
<dbReference type="InterPro" id="IPR029004">
    <property type="entry name" value="Ribosomal_eL28/Mak16"/>
</dbReference>
<dbReference type="EnsemblMetazoa" id="XM_003390681.3">
    <property type="protein sequence ID" value="XP_003390729.1"/>
    <property type="gene ID" value="LOC100631506"/>
</dbReference>
<proteinExistence type="inferred from homology"/>
<dbReference type="PANTHER" id="PTHR10544">
    <property type="entry name" value="60S RIBOSOMAL PROTEIN L28"/>
    <property type="match status" value="1"/>
</dbReference>
<keyword evidence="3" id="KW-0687">Ribonucleoprotein</keyword>
<sequence>MSSQLQWELIKKSSSFIVKDKKNKAAFSREPNNLRHWHCYKYNGLVNNQAVGVYPGQGNKGVVLVYKKKKNYTPAKSLARVNLPNKDPRKVYRSIRKTLGNMKYRRDLIDPAVRRASIILKRQQKPKTRFLKMIKEKTEKK</sequence>
<dbReference type="FunFam" id="3.30.390.110:FF:000002">
    <property type="entry name" value="60S ribosomal protein L28"/>
    <property type="match status" value="1"/>
</dbReference>
<evidence type="ECO:0000256" key="5">
    <source>
        <dbReference type="ARBA" id="ARBA00035330"/>
    </source>
</evidence>
<dbReference type="InParanoid" id="A0A1X7TDK5"/>
<dbReference type="GO" id="GO:1990904">
    <property type="term" value="C:ribonucleoprotein complex"/>
    <property type="evidence" value="ECO:0007669"/>
    <property type="project" value="UniProtKB-KW"/>
</dbReference>
<reference evidence="8" key="1">
    <citation type="journal article" date="2010" name="Nature">
        <title>The Amphimedon queenslandica genome and the evolution of animal complexity.</title>
        <authorList>
            <person name="Srivastava M."/>
            <person name="Simakov O."/>
            <person name="Chapman J."/>
            <person name="Fahey B."/>
            <person name="Gauthier M.E."/>
            <person name="Mitros T."/>
            <person name="Richards G.S."/>
            <person name="Conaco C."/>
            <person name="Dacre M."/>
            <person name="Hellsten U."/>
            <person name="Larroux C."/>
            <person name="Putnam N.H."/>
            <person name="Stanke M."/>
            <person name="Adamska M."/>
            <person name="Darling A."/>
            <person name="Degnan S.M."/>
            <person name="Oakley T.H."/>
            <person name="Plachetzki D.C."/>
            <person name="Zhai Y."/>
            <person name="Adamski M."/>
            <person name="Calcino A."/>
            <person name="Cummins S.F."/>
            <person name="Goodstein D.M."/>
            <person name="Harris C."/>
            <person name="Jackson D.J."/>
            <person name="Leys S.P."/>
            <person name="Shu S."/>
            <person name="Woodcroft B.J."/>
            <person name="Vervoort M."/>
            <person name="Kosik K.S."/>
            <person name="Manning G."/>
            <person name="Degnan B.M."/>
            <person name="Rokhsar D.S."/>
        </authorList>
    </citation>
    <scope>NUCLEOTIDE SEQUENCE [LARGE SCALE GENOMIC DNA]</scope>
</reference>
<dbReference type="InterPro" id="IPR002672">
    <property type="entry name" value="Ribosomal_eL28"/>
</dbReference>
<protein>
    <recommendedName>
        <fullName evidence="4">Large ribosomal subunit protein eL28</fullName>
    </recommendedName>
    <alternativeName>
        <fullName evidence="5">60S ribosomal protein L28</fullName>
    </alternativeName>
</protein>
<dbReference type="EnsemblMetazoa" id="Aqu2.1.12657_001">
    <property type="protein sequence ID" value="Aqu2.1.12657_001"/>
    <property type="gene ID" value="Aqu2.1.12657"/>
</dbReference>
<gene>
    <name evidence="7" type="primary">100631506</name>
</gene>
<dbReference type="Proteomes" id="UP000007879">
    <property type="component" value="Unassembled WGS sequence"/>
</dbReference>
<organism evidence="7">
    <name type="scientific">Amphimedon queenslandica</name>
    <name type="common">Sponge</name>
    <dbReference type="NCBI Taxonomy" id="400682"/>
    <lineage>
        <taxon>Eukaryota</taxon>
        <taxon>Metazoa</taxon>
        <taxon>Porifera</taxon>
        <taxon>Demospongiae</taxon>
        <taxon>Heteroscleromorpha</taxon>
        <taxon>Haplosclerida</taxon>
        <taxon>Niphatidae</taxon>
        <taxon>Amphimedon</taxon>
    </lineage>
</organism>
<feature type="domain" description="Ribosomal eL28/Mak16" evidence="6">
    <location>
        <begin position="5"/>
        <end position="121"/>
    </location>
</feature>
<dbReference type="GO" id="GO:0005840">
    <property type="term" value="C:ribosome"/>
    <property type="evidence" value="ECO:0007669"/>
    <property type="project" value="UniProtKB-KW"/>
</dbReference>
<evidence type="ECO:0000256" key="2">
    <source>
        <dbReference type="ARBA" id="ARBA00022980"/>
    </source>
</evidence>